<dbReference type="InterPro" id="IPR051481">
    <property type="entry name" value="BTB-POZ/Galectin-3-binding"/>
</dbReference>
<dbReference type="SMART" id="SM00875">
    <property type="entry name" value="BACK"/>
    <property type="match status" value="1"/>
</dbReference>
<evidence type="ECO:0000259" key="1">
    <source>
        <dbReference type="PROSITE" id="PS50097"/>
    </source>
</evidence>
<organism evidence="2 3">
    <name type="scientific">Mesorhabditis belari</name>
    <dbReference type="NCBI Taxonomy" id="2138241"/>
    <lineage>
        <taxon>Eukaryota</taxon>
        <taxon>Metazoa</taxon>
        <taxon>Ecdysozoa</taxon>
        <taxon>Nematoda</taxon>
        <taxon>Chromadorea</taxon>
        <taxon>Rhabditida</taxon>
        <taxon>Rhabditina</taxon>
        <taxon>Rhabditomorpha</taxon>
        <taxon>Rhabditoidea</taxon>
        <taxon>Rhabditidae</taxon>
        <taxon>Mesorhabditinae</taxon>
        <taxon>Mesorhabditis</taxon>
    </lineage>
</organism>
<feature type="domain" description="BTB" evidence="1">
    <location>
        <begin position="45"/>
        <end position="113"/>
    </location>
</feature>
<dbReference type="CDD" id="cd18292">
    <property type="entry name" value="BTB_POZ_BTBD17"/>
    <property type="match status" value="1"/>
</dbReference>
<dbReference type="Gene3D" id="3.30.710.10">
    <property type="entry name" value="Potassium Channel Kv1.1, Chain A"/>
    <property type="match status" value="1"/>
</dbReference>
<dbReference type="InterPro" id="IPR011705">
    <property type="entry name" value="BACK"/>
</dbReference>
<dbReference type="Pfam" id="PF07707">
    <property type="entry name" value="BACK"/>
    <property type="match status" value="1"/>
</dbReference>
<dbReference type="AlphaFoldDB" id="A0AAF3F546"/>
<dbReference type="PANTHER" id="PTHR24410">
    <property type="entry name" value="HL07962P-RELATED"/>
    <property type="match status" value="1"/>
</dbReference>
<protein>
    <submittedName>
        <fullName evidence="3">BTB domain-containing protein</fullName>
    </submittedName>
</protein>
<keyword evidence="2" id="KW-1185">Reference proteome</keyword>
<evidence type="ECO:0000313" key="3">
    <source>
        <dbReference type="WBParaSite" id="MBELARI_LOCUS21695"/>
    </source>
</evidence>
<evidence type="ECO:0000313" key="2">
    <source>
        <dbReference type="Proteomes" id="UP000887575"/>
    </source>
</evidence>
<dbReference type="InterPro" id="IPR000210">
    <property type="entry name" value="BTB/POZ_dom"/>
</dbReference>
<accession>A0AAF3F546</accession>
<dbReference type="SUPFAM" id="SSF54695">
    <property type="entry name" value="POZ domain"/>
    <property type="match status" value="1"/>
</dbReference>
<dbReference type="PANTHER" id="PTHR24410:SF47">
    <property type="entry name" value="BTB DOMAIN-CONTAINING PROTEIN"/>
    <property type="match status" value="1"/>
</dbReference>
<dbReference type="Gene3D" id="1.25.40.420">
    <property type="match status" value="1"/>
</dbReference>
<dbReference type="SMART" id="SM00225">
    <property type="entry name" value="BTB"/>
    <property type="match status" value="1"/>
</dbReference>
<dbReference type="PROSITE" id="PS50097">
    <property type="entry name" value="BTB"/>
    <property type="match status" value="1"/>
</dbReference>
<dbReference type="Pfam" id="PF00651">
    <property type="entry name" value="BTB"/>
    <property type="match status" value="1"/>
</dbReference>
<reference evidence="3" key="1">
    <citation type="submission" date="2024-02" db="UniProtKB">
        <authorList>
            <consortium name="WormBaseParasite"/>
        </authorList>
    </citation>
    <scope>IDENTIFICATION</scope>
</reference>
<dbReference type="InterPro" id="IPR011333">
    <property type="entry name" value="SKP1/BTB/POZ_sf"/>
</dbReference>
<dbReference type="Proteomes" id="UP000887575">
    <property type="component" value="Unassembled WGS sequence"/>
</dbReference>
<name>A0AAF3F546_9BILA</name>
<proteinExistence type="predicted"/>
<dbReference type="WBParaSite" id="MBELARI_LOCUS21695">
    <property type="protein sequence ID" value="MBELARI_LOCUS21695"/>
    <property type="gene ID" value="MBELARI_LOCUS21695"/>
</dbReference>
<sequence>MSATAASVKNRLPLVAHEPQGQDCFGDDRESMNDFAKYFNNSHLADVSILCGEESYPAHRLVLARGSDVFDRMLTDEWDGTKKIVQLIEEPQCVKVFAAFLRFLYCNHVLLHPDNTLPILILADKYNVPSLKKVCQDYAVNKILPNLSLKEIYTEWFSYATRAFHPPLIRACISAIGKEFETVISDDWAEEWESADVEQVDEILRHNSLVVNNEFQVWSAVLRWLNAPSHPQRREPAQATKLLSTLLPLIRFPFMSGEELVDVEMANIPETAKAVLMPHVYQAYKYQTLPLSRRVGAIEFTGCQFLLRCYSEVRWSARLILSRSDLERKPQGSQPEIISTSFFTRASAIQCEGWRWSLKIVGSAYSGDETKRVILVAEDIDQSRVVDYLFAICDETKVLRSVSGRKNFSKTRDSVELALKHKDGDLPFHEVIRESSLFVNGRELHVQLMLKPAD</sequence>